<comment type="PTM">
    <text evidence="3">Phosphorylated by CheA. Phosphorylation of the N-terminal regulatory domain activates the methylesterase activity.</text>
</comment>
<protein>
    <recommendedName>
        <fullName evidence="3">Protein-glutamate methylesterase/protein-glutamine glutaminase</fullName>
        <ecNumber evidence="3">3.1.1.61</ecNumber>
        <ecNumber evidence="3">3.5.1.44</ecNumber>
    </recommendedName>
</protein>
<dbReference type="PANTHER" id="PTHR42872:SF3">
    <property type="entry name" value="PROTEIN-GLUTAMATE METHYLESTERASE_PROTEIN-GLUTAMINE GLUTAMINASE 1"/>
    <property type="match status" value="1"/>
</dbReference>
<dbReference type="NCBIfam" id="NF001965">
    <property type="entry name" value="PRK00742.1"/>
    <property type="match status" value="1"/>
</dbReference>
<keyword evidence="1 3" id="KW-0378">Hydrolase</keyword>
<dbReference type="InterPro" id="IPR008248">
    <property type="entry name" value="CheB-like"/>
</dbReference>
<evidence type="ECO:0000259" key="6">
    <source>
        <dbReference type="PROSITE" id="PS50110"/>
    </source>
</evidence>
<comment type="similarity">
    <text evidence="3">Belongs to the CheB family.</text>
</comment>
<comment type="caution">
    <text evidence="8">The sequence shown here is derived from an EMBL/GenBank/DDBJ whole genome shotgun (WGS) entry which is preliminary data.</text>
</comment>
<dbReference type="Pfam" id="PF01339">
    <property type="entry name" value="CheB_methylest"/>
    <property type="match status" value="1"/>
</dbReference>
<comment type="domain">
    <text evidence="3">Contains a C-terminal catalytic domain, and an N-terminal region which modulates catalytic activity.</text>
</comment>
<dbReference type="SUPFAM" id="SSF52172">
    <property type="entry name" value="CheY-like"/>
    <property type="match status" value="1"/>
</dbReference>
<evidence type="ECO:0000313" key="8">
    <source>
        <dbReference type="EMBL" id="MDV2685449.1"/>
    </source>
</evidence>
<accession>A0ABU3XC28</accession>
<keyword evidence="3" id="KW-0963">Cytoplasm</keyword>
<comment type="catalytic activity">
    <reaction evidence="2 3">
        <text>[protein]-L-glutamate 5-O-methyl ester + H2O = L-glutamyl-[protein] + methanol + H(+)</text>
        <dbReference type="Rhea" id="RHEA:23236"/>
        <dbReference type="Rhea" id="RHEA-COMP:10208"/>
        <dbReference type="Rhea" id="RHEA-COMP:10311"/>
        <dbReference type="ChEBI" id="CHEBI:15377"/>
        <dbReference type="ChEBI" id="CHEBI:15378"/>
        <dbReference type="ChEBI" id="CHEBI:17790"/>
        <dbReference type="ChEBI" id="CHEBI:29973"/>
        <dbReference type="ChEBI" id="CHEBI:82795"/>
        <dbReference type="EC" id="3.1.1.61"/>
    </reaction>
</comment>
<dbReference type="PROSITE" id="PS50122">
    <property type="entry name" value="CHEB"/>
    <property type="match status" value="1"/>
</dbReference>
<evidence type="ECO:0000256" key="1">
    <source>
        <dbReference type="ARBA" id="ARBA00022801"/>
    </source>
</evidence>
<dbReference type="EC" id="3.1.1.61" evidence="3"/>
<dbReference type="NCBIfam" id="NF009206">
    <property type="entry name" value="PRK12555.1"/>
    <property type="match status" value="1"/>
</dbReference>
<dbReference type="PIRSF" id="PIRSF000876">
    <property type="entry name" value="RR_chemtxs_CheB"/>
    <property type="match status" value="1"/>
</dbReference>
<feature type="active site" evidence="3 4">
    <location>
        <position position="170"/>
    </location>
</feature>
<evidence type="ECO:0000259" key="7">
    <source>
        <dbReference type="PROSITE" id="PS50122"/>
    </source>
</evidence>
<dbReference type="Pfam" id="PF00072">
    <property type="entry name" value="Response_reg"/>
    <property type="match status" value="1"/>
</dbReference>
<proteinExistence type="inferred from homology"/>
<comment type="catalytic activity">
    <reaction evidence="3">
        <text>L-glutaminyl-[protein] + H2O = L-glutamyl-[protein] + NH4(+)</text>
        <dbReference type="Rhea" id="RHEA:16441"/>
        <dbReference type="Rhea" id="RHEA-COMP:10207"/>
        <dbReference type="Rhea" id="RHEA-COMP:10208"/>
        <dbReference type="ChEBI" id="CHEBI:15377"/>
        <dbReference type="ChEBI" id="CHEBI:28938"/>
        <dbReference type="ChEBI" id="CHEBI:29973"/>
        <dbReference type="ChEBI" id="CHEBI:30011"/>
        <dbReference type="EC" id="3.5.1.44"/>
    </reaction>
</comment>
<dbReference type="Proteomes" id="UP001287282">
    <property type="component" value="Unassembled WGS sequence"/>
</dbReference>
<organism evidence="8 9">
    <name type="scientific">Alkalihalophilus lindianensis</name>
    <dbReference type="NCBI Taxonomy" id="1630542"/>
    <lineage>
        <taxon>Bacteria</taxon>
        <taxon>Bacillati</taxon>
        <taxon>Bacillota</taxon>
        <taxon>Bacilli</taxon>
        <taxon>Bacillales</taxon>
        <taxon>Bacillaceae</taxon>
        <taxon>Alkalihalophilus</taxon>
    </lineage>
</organism>
<dbReference type="InterPro" id="IPR000673">
    <property type="entry name" value="Sig_transdc_resp-reg_Me-estase"/>
</dbReference>
<feature type="modified residue" description="4-aspartylphosphate" evidence="3 5">
    <location>
        <position position="57"/>
    </location>
</feature>
<dbReference type="GO" id="GO:0008984">
    <property type="term" value="F:protein-glutamate methylesterase activity"/>
    <property type="evidence" value="ECO:0007669"/>
    <property type="project" value="UniProtKB-EC"/>
</dbReference>
<reference evidence="8 9" key="1">
    <citation type="submission" date="2023-10" db="EMBL/GenBank/DDBJ databases">
        <title>Screening of Alkalihalobacillus lindianensis BZ-TG-R113 and Its Alleviation of Salt Stress on Rapeseed Growth.</title>
        <authorList>
            <person name="Zhao B."/>
            <person name="Guo T."/>
        </authorList>
    </citation>
    <scope>NUCLEOTIDE SEQUENCE [LARGE SCALE GENOMIC DNA]</scope>
    <source>
        <strain evidence="8 9">BZ-TG-R113</strain>
    </source>
</reference>
<dbReference type="SUPFAM" id="SSF52738">
    <property type="entry name" value="Methylesterase CheB, C-terminal domain"/>
    <property type="match status" value="1"/>
</dbReference>
<dbReference type="EMBL" id="JAWJBA010000004">
    <property type="protein sequence ID" value="MDV2685449.1"/>
    <property type="molecule type" value="Genomic_DNA"/>
</dbReference>
<dbReference type="EC" id="3.5.1.44" evidence="3"/>
<dbReference type="SMART" id="SM00448">
    <property type="entry name" value="REC"/>
    <property type="match status" value="1"/>
</dbReference>
<dbReference type="CDD" id="cd16432">
    <property type="entry name" value="CheB_Rec"/>
    <property type="match status" value="1"/>
</dbReference>
<feature type="domain" description="CheB-type methylesterase" evidence="7">
    <location>
        <begin position="162"/>
        <end position="349"/>
    </location>
</feature>
<sequence>MAQLINVLVVDDSAFMRKVISDMIDKDVNMQVVGTARNGQEALIKRQTLKPDVITLDVEMPIMDGLDTLKELMKEAPVPVVMISSLTKEGAEQTLLAMEYGAVDFVAKTSGAISLDLHIIEKEIVKKVKLAYKANINQEIKTTHRPRKIVREERKESNNRQKKIIAIGTSTGGPKALKEVVTRLPKDIDAPIVIVQHMPKGFTQSLANRLNTLADIEVKEAADGDLLRSGVAYIAPGGFHMIIKKVGQSYSIQLNQEEARRGHRPSVDVLFESLATYVDLKKIAVIMTGMGSDGKVGLKSLKESGNCFAIAESMNTSIVFGMPKAAIEAKLIDEVIDLDQISDHIMRQV</sequence>
<dbReference type="Gene3D" id="3.40.50.2300">
    <property type="match status" value="1"/>
</dbReference>
<keyword evidence="3 5" id="KW-0597">Phosphoprotein</keyword>
<dbReference type="InterPro" id="IPR035909">
    <property type="entry name" value="CheB_C"/>
</dbReference>
<dbReference type="CDD" id="cd17541">
    <property type="entry name" value="REC_CheB-like"/>
    <property type="match status" value="1"/>
</dbReference>
<dbReference type="InterPro" id="IPR001789">
    <property type="entry name" value="Sig_transdc_resp-reg_receiver"/>
</dbReference>
<dbReference type="InterPro" id="IPR011006">
    <property type="entry name" value="CheY-like_superfamily"/>
</dbReference>
<feature type="active site" evidence="3 4">
    <location>
        <position position="293"/>
    </location>
</feature>
<feature type="active site" evidence="3 4">
    <location>
        <position position="197"/>
    </location>
</feature>
<evidence type="ECO:0000256" key="4">
    <source>
        <dbReference type="PROSITE-ProRule" id="PRU00050"/>
    </source>
</evidence>
<dbReference type="PANTHER" id="PTHR42872">
    <property type="entry name" value="PROTEIN-GLUTAMATE METHYLESTERASE/PROTEIN-GLUTAMINE GLUTAMINASE"/>
    <property type="match status" value="1"/>
</dbReference>
<dbReference type="RefSeq" id="WP_317122631.1">
    <property type="nucleotide sequence ID" value="NZ_JAWJBA010000004.1"/>
</dbReference>
<comment type="function">
    <text evidence="3">Involved in chemotaxis. Part of a chemotaxis signal transduction system that modulates chemotaxis in response to various stimuli. Catalyzes the demethylation of specific methylglutamate residues introduced into the chemoreceptors (methyl-accepting chemotaxis proteins or MCP) by CheR. Also mediates the irreversible deamidation of specific glutamine residues to glutamic acid.</text>
</comment>
<keyword evidence="3 4" id="KW-0145">Chemotaxis</keyword>
<evidence type="ECO:0000256" key="5">
    <source>
        <dbReference type="PROSITE-ProRule" id="PRU00169"/>
    </source>
</evidence>
<dbReference type="PROSITE" id="PS50110">
    <property type="entry name" value="RESPONSE_REGULATORY"/>
    <property type="match status" value="1"/>
</dbReference>
<feature type="domain" description="Response regulatory" evidence="6">
    <location>
        <begin position="6"/>
        <end position="123"/>
    </location>
</feature>
<evidence type="ECO:0000256" key="3">
    <source>
        <dbReference type="HAMAP-Rule" id="MF_00099"/>
    </source>
</evidence>
<keyword evidence="9" id="KW-1185">Reference proteome</keyword>
<name>A0ABU3XC28_9BACI</name>
<dbReference type="Gene3D" id="3.40.50.180">
    <property type="entry name" value="Methylesterase CheB, C-terminal domain"/>
    <property type="match status" value="1"/>
</dbReference>
<evidence type="ECO:0000313" key="9">
    <source>
        <dbReference type="Proteomes" id="UP001287282"/>
    </source>
</evidence>
<gene>
    <name evidence="3" type="primary">cheB</name>
    <name evidence="8" type="ORF">RYX56_13875</name>
</gene>
<evidence type="ECO:0000256" key="2">
    <source>
        <dbReference type="ARBA" id="ARBA00048267"/>
    </source>
</evidence>
<dbReference type="HAMAP" id="MF_00099">
    <property type="entry name" value="CheB_chemtxs"/>
    <property type="match status" value="1"/>
</dbReference>
<comment type="subcellular location">
    <subcellularLocation>
        <location evidence="3">Cytoplasm</location>
    </subcellularLocation>
</comment>